<dbReference type="InterPro" id="IPR003163">
    <property type="entry name" value="Tscrpt_reg_HTH_APSES-type"/>
</dbReference>
<dbReference type="AlphaFoldDB" id="A0A7D8ZCJ5"/>
<dbReference type="InterPro" id="IPR018004">
    <property type="entry name" value="KilA/APSES_HTH"/>
</dbReference>
<dbReference type="PANTHER" id="PTHR47792:SF1">
    <property type="entry name" value="PROTEIN SOK2-RELATED"/>
    <property type="match status" value="1"/>
</dbReference>
<evidence type="ECO:0000259" key="8">
    <source>
        <dbReference type="PROSITE" id="PS51299"/>
    </source>
</evidence>
<dbReference type="EMBL" id="QGMG01000030">
    <property type="protein sequence ID" value="TVY58683.1"/>
    <property type="molecule type" value="Genomic_DNA"/>
</dbReference>
<feature type="compositionally biased region" description="Pro residues" evidence="7">
    <location>
        <begin position="92"/>
        <end position="104"/>
    </location>
</feature>
<dbReference type="GO" id="GO:0048315">
    <property type="term" value="P:conidium formation"/>
    <property type="evidence" value="ECO:0007669"/>
    <property type="project" value="UniProtKB-KW"/>
</dbReference>
<feature type="compositionally biased region" description="Pro residues" evidence="7">
    <location>
        <begin position="11"/>
        <end position="20"/>
    </location>
</feature>
<dbReference type="Gene3D" id="3.10.260.10">
    <property type="entry name" value="Transcription regulator HTH, APSES-type DNA-binding domain"/>
    <property type="match status" value="1"/>
</dbReference>
<feature type="compositionally biased region" description="Low complexity" evidence="7">
    <location>
        <begin position="57"/>
        <end position="77"/>
    </location>
</feature>
<evidence type="ECO:0000313" key="10">
    <source>
        <dbReference type="Proteomes" id="UP000481288"/>
    </source>
</evidence>
<dbReference type="PROSITE" id="PS51299">
    <property type="entry name" value="HTH_APSES"/>
    <property type="match status" value="1"/>
</dbReference>
<sequence length="271" mass="30475">MYHPSQMSGPQSPPIQPGPPGGMQHHYPPPPGSEAPHEAQTSNQYPQYSYDIQLKFPPQQQQQQQQQENQHPNQQYNTGHGLPLPSMSANGLPPPNHQYAPMPPREQMSMDTTGQTAPPGMKPKVTATLWEDEGTLCFQVDVKGTCVARREDNHMINGTKLLNVAGMTRGRRDGILKAEKQKHVVKIGPMHLKGVWIPFERALEFANKEKITELLYPLFVHNIGSLLYHPVNSGSRQQQLHNGMGAEQRPMSAEQQGQEPPRVQYDHFPQR</sequence>
<evidence type="ECO:0000313" key="9">
    <source>
        <dbReference type="EMBL" id="TVY58683.1"/>
    </source>
</evidence>
<evidence type="ECO:0000256" key="4">
    <source>
        <dbReference type="ARBA" id="ARBA00023125"/>
    </source>
</evidence>
<dbReference type="GO" id="GO:0005634">
    <property type="term" value="C:nucleus"/>
    <property type="evidence" value="ECO:0007669"/>
    <property type="project" value="TreeGrafter"/>
</dbReference>
<keyword evidence="10" id="KW-1185">Reference proteome</keyword>
<evidence type="ECO:0000256" key="2">
    <source>
        <dbReference type="ARBA" id="ARBA00022969"/>
    </source>
</evidence>
<dbReference type="GO" id="GO:0003700">
    <property type="term" value="F:DNA-binding transcription factor activity"/>
    <property type="evidence" value="ECO:0007669"/>
    <property type="project" value="TreeGrafter"/>
</dbReference>
<evidence type="ECO:0000256" key="7">
    <source>
        <dbReference type="SAM" id="MobiDB-lite"/>
    </source>
</evidence>
<dbReference type="Proteomes" id="UP000481288">
    <property type="component" value="Unassembled WGS sequence"/>
</dbReference>
<evidence type="ECO:0000256" key="3">
    <source>
        <dbReference type="ARBA" id="ARBA00023015"/>
    </source>
</evidence>
<dbReference type="GO" id="GO:0043565">
    <property type="term" value="F:sequence-specific DNA binding"/>
    <property type="evidence" value="ECO:0007669"/>
    <property type="project" value="TreeGrafter"/>
</dbReference>
<keyword evidence="4" id="KW-0238">DNA-binding</keyword>
<name>A0A7D8ZCJ5_9HELO</name>
<dbReference type="SUPFAM" id="SSF54616">
    <property type="entry name" value="DNA-binding domain of Mlu1-box binding protein MBP1"/>
    <property type="match status" value="1"/>
</dbReference>
<accession>A0A7D8ZCJ5</accession>
<dbReference type="Pfam" id="PF04383">
    <property type="entry name" value="KilA-N"/>
    <property type="match status" value="1"/>
</dbReference>
<protein>
    <submittedName>
        <fullName evidence="9">Cell pattern formation-associated protein STUA</fullName>
    </submittedName>
</protein>
<feature type="region of interest" description="Disordered" evidence="7">
    <location>
        <begin position="1"/>
        <end position="122"/>
    </location>
</feature>
<gene>
    <name evidence="9" type="primary">STUA_1</name>
    <name evidence="9" type="ORF">LCER1_G001861</name>
</gene>
<dbReference type="GO" id="GO:0045944">
    <property type="term" value="P:positive regulation of transcription by RNA polymerase II"/>
    <property type="evidence" value="ECO:0007669"/>
    <property type="project" value="TreeGrafter"/>
</dbReference>
<organism evidence="9 10">
    <name type="scientific">Lachnellula cervina</name>
    <dbReference type="NCBI Taxonomy" id="1316786"/>
    <lineage>
        <taxon>Eukaryota</taxon>
        <taxon>Fungi</taxon>
        <taxon>Dikarya</taxon>
        <taxon>Ascomycota</taxon>
        <taxon>Pezizomycotina</taxon>
        <taxon>Leotiomycetes</taxon>
        <taxon>Helotiales</taxon>
        <taxon>Lachnaceae</taxon>
        <taxon>Lachnellula</taxon>
    </lineage>
</organism>
<proteinExistence type="inferred from homology"/>
<comment type="similarity">
    <text evidence="1">Belongs to the EFG1/PHD1/stuA family.</text>
</comment>
<feature type="domain" description="HTH APSES-type" evidence="8">
    <location>
        <begin position="124"/>
        <end position="230"/>
    </location>
</feature>
<keyword evidence="3" id="KW-0805">Transcription regulation</keyword>
<reference evidence="9 10" key="1">
    <citation type="submission" date="2018-05" db="EMBL/GenBank/DDBJ databases">
        <title>Whole genome sequencing for identification of molecular markers to develop diagnostic detection tools for the regulated plant pathogen Lachnellula willkommii.</title>
        <authorList>
            <person name="Giroux E."/>
            <person name="Bilodeau G."/>
        </authorList>
    </citation>
    <scope>NUCLEOTIDE SEQUENCE [LARGE SCALE GENOMIC DNA]</scope>
    <source>
        <strain evidence="9 10">CBS 625.97</strain>
    </source>
</reference>
<keyword evidence="2" id="KW-0749">Sporulation</keyword>
<keyword evidence="5" id="KW-0804">Transcription</keyword>
<dbReference type="OrthoDB" id="5407653at2759"/>
<comment type="caution">
    <text evidence="9">The sequence shown here is derived from an EMBL/GenBank/DDBJ whole genome shotgun (WGS) entry which is preliminary data.</text>
</comment>
<keyword evidence="6" id="KW-0183">Conidiation</keyword>
<evidence type="ECO:0000256" key="1">
    <source>
        <dbReference type="ARBA" id="ARBA00007247"/>
    </source>
</evidence>
<dbReference type="SMART" id="SM01252">
    <property type="entry name" value="KilA-N"/>
    <property type="match status" value="1"/>
</dbReference>
<evidence type="ECO:0000256" key="6">
    <source>
        <dbReference type="ARBA" id="ARBA00023321"/>
    </source>
</evidence>
<dbReference type="InterPro" id="IPR036887">
    <property type="entry name" value="HTH_APSES_sf"/>
</dbReference>
<dbReference type="PANTHER" id="PTHR47792">
    <property type="entry name" value="PROTEIN SOK2-RELATED"/>
    <property type="match status" value="1"/>
</dbReference>
<feature type="region of interest" description="Disordered" evidence="7">
    <location>
        <begin position="234"/>
        <end position="271"/>
    </location>
</feature>
<evidence type="ECO:0000256" key="5">
    <source>
        <dbReference type="ARBA" id="ARBA00023163"/>
    </source>
</evidence>
<dbReference type="InterPro" id="IPR029790">
    <property type="entry name" value="EFG1/Phd1/StuA"/>
</dbReference>
<dbReference type="GO" id="GO:0030435">
    <property type="term" value="P:sporulation resulting in formation of a cellular spore"/>
    <property type="evidence" value="ECO:0007669"/>
    <property type="project" value="UniProtKB-KW"/>
</dbReference>
<feature type="compositionally biased region" description="Low complexity" evidence="7">
    <location>
        <begin position="1"/>
        <end position="10"/>
    </location>
</feature>